<evidence type="ECO:0000313" key="1">
    <source>
        <dbReference type="EnsemblPlants" id="ONIVA11G08640.1"/>
    </source>
</evidence>
<accession>A0A0E0J0B8</accession>
<name>A0A0E0J0B8_ORYNI</name>
<dbReference type="HOGENOM" id="CLU_2708678_0_0_1"/>
<dbReference type="AlphaFoldDB" id="A0A0E0J0B8"/>
<dbReference type="EnsemblPlants" id="ONIVA11G08640.1">
    <property type="protein sequence ID" value="ONIVA11G08640.1"/>
    <property type="gene ID" value="ONIVA11G08640"/>
</dbReference>
<reference evidence="1" key="1">
    <citation type="submission" date="2015-04" db="UniProtKB">
        <authorList>
            <consortium name="EnsemblPlants"/>
        </authorList>
    </citation>
    <scope>IDENTIFICATION</scope>
    <source>
        <strain evidence="1">SL10</strain>
    </source>
</reference>
<reference evidence="1" key="2">
    <citation type="submission" date="2018-04" db="EMBL/GenBank/DDBJ databases">
        <title>OnivRS2 (Oryza nivara Reference Sequence Version 2).</title>
        <authorList>
            <person name="Zhang J."/>
            <person name="Kudrna D."/>
            <person name="Lee S."/>
            <person name="Talag J."/>
            <person name="Rajasekar S."/>
            <person name="Welchert J."/>
            <person name="Hsing Y.-I."/>
            <person name="Wing R.A."/>
        </authorList>
    </citation>
    <scope>NUCLEOTIDE SEQUENCE [LARGE SCALE GENOMIC DNA]</scope>
    <source>
        <strain evidence="1">SL10</strain>
    </source>
</reference>
<organism evidence="1">
    <name type="scientific">Oryza nivara</name>
    <name type="common">Indian wild rice</name>
    <name type="synonym">Oryza sativa f. spontanea</name>
    <dbReference type="NCBI Taxonomy" id="4536"/>
    <lineage>
        <taxon>Eukaryota</taxon>
        <taxon>Viridiplantae</taxon>
        <taxon>Streptophyta</taxon>
        <taxon>Embryophyta</taxon>
        <taxon>Tracheophyta</taxon>
        <taxon>Spermatophyta</taxon>
        <taxon>Magnoliopsida</taxon>
        <taxon>Liliopsida</taxon>
        <taxon>Poales</taxon>
        <taxon>Poaceae</taxon>
        <taxon>BOP clade</taxon>
        <taxon>Oryzoideae</taxon>
        <taxon>Oryzeae</taxon>
        <taxon>Oryzinae</taxon>
        <taxon>Oryza</taxon>
    </lineage>
</organism>
<dbReference type="Gramene" id="ONIVA11G08640.1">
    <property type="protein sequence ID" value="ONIVA11G08640.1"/>
    <property type="gene ID" value="ONIVA11G08640"/>
</dbReference>
<protein>
    <submittedName>
        <fullName evidence="1">Uncharacterized protein</fullName>
    </submittedName>
</protein>
<proteinExistence type="predicted"/>
<evidence type="ECO:0000313" key="2">
    <source>
        <dbReference type="Proteomes" id="UP000006591"/>
    </source>
</evidence>
<keyword evidence="2" id="KW-1185">Reference proteome</keyword>
<dbReference type="Proteomes" id="UP000006591">
    <property type="component" value="Chromosome 11"/>
</dbReference>
<sequence>MVGDGDGWMGVGLIHRPLDHGGGNGKGEAVQFDLEGVIACGRSVRCSVGNGDACGRRTALGVFLRNLTHSLLDFLS</sequence>